<dbReference type="Pfam" id="PF13148">
    <property type="entry name" value="DUF3987"/>
    <property type="match status" value="1"/>
</dbReference>
<keyword evidence="3" id="KW-1185">Reference proteome</keyword>
<dbReference type="EMBL" id="CP046400">
    <property type="protein sequence ID" value="QGY40914.1"/>
    <property type="molecule type" value="Genomic_DNA"/>
</dbReference>
<dbReference type="InterPro" id="IPR025048">
    <property type="entry name" value="DUF3987"/>
</dbReference>
<dbReference type="AlphaFoldDB" id="A0A6I6JTD6"/>
<gene>
    <name evidence="2" type="ORF">GM415_12495</name>
</gene>
<proteinExistence type="predicted"/>
<evidence type="ECO:0000313" key="3">
    <source>
        <dbReference type="Proteomes" id="UP000428328"/>
    </source>
</evidence>
<evidence type="ECO:0000313" key="2">
    <source>
        <dbReference type="EMBL" id="QGY40914.1"/>
    </source>
</evidence>
<accession>A0A6I6JTD6</accession>
<dbReference type="KEGG" id="psel:GM415_12495"/>
<organism evidence="2 3">
    <name type="scientific">Pseudodesulfovibrio cashew</name>
    <dbReference type="NCBI Taxonomy" id="2678688"/>
    <lineage>
        <taxon>Bacteria</taxon>
        <taxon>Pseudomonadati</taxon>
        <taxon>Thermodesulfobacteriota</taxon>
        <taxon>Desulfovibrionia</taxon>
        <taxon>Desulfovibrionales</taxon>
        <taxon>Desulfovibrionaceae</taxon>
    </lineage>
</organism>
<dbReference type="Proteomes" id="UP000428328">
    <property type="component" value="Chromosome"/>
</dbReference>
<dbReference type="InterPro" id="IPR054468">
    <property type="entry name" value="NrSPol-like_HBD"/>
</dbReference>
<reference evidence="2 3" key="1">
    <citation type="submission" date="2019-11" db="EMBL/GenBank/DDBJ databases">
        <authorList>
            <person name="Zheng R.K."/>
            <person name="Sun C.M."/>
        </authorList>
    </citation>
    <scope>NUCLEOTIDE SEQUENCE [LARGE SCALE GENOMIC DNA]</scope>
    <source>
        <strain evidence="2 3">SRB007</strain>
    </source>
</reference>
<dbReference type="Pfam" id="PF22763">
    <property type="entry name" value="NrS1-1_pol-like_HBD"/>
    <property type="match status" value="1"/>
</dbReference>
<sequence>MTDIDCISPDFGSIPEELKNADAWIVWKAKLNGEKLGKIPYSPLTGRRVDATVPASGCSFVEASKAYRNGKYAGLGIVMGVVQNLVGIDLDNCVSANGVIEPWAQEIVDSLATYTEISPSGKGLRLFGYGKLPLGPRRKGTIEMYDEKRFLTVTGDVYVDQILGEPFLIRKFQDALDSLYNDVFGSETMDESDWQFDLDDLRGLSRLPDADVVRFAREAKNGGTFSRLYDEGNTESYGSRSEADLALCNMLAFYSGRDPDQMERLFNSSQLCRSKWVNRPDYRERTISMAIRSCLSVFGPQVSPEDEFEDLPPVIGVNDSSYELPNEPEFPLDALPKVISAYIKDTSTRAGCPPEMIAVPVLVTLAGCIGRKPRIVPKRFDLDWDEGACLWGMVVAHKGSRKSSTQRKALEPLSAINNRCRNRYKHEMADWKRAEEVLKTSAKHGKMSLGDDEETYFDIEGDLSEPVRIQPIVEDVTIEAVAELMQHNDRLTLGADELSGFLRNMGRYNRGNDRHFWLKAHTGGHFSSNRKGGGNVYVEEAYVNIIGGIQPAVLKDLFLGKNGVDDGLFERFGLLAYPDKPILKGDDNHRDEIIRSHYASICNKLFETDWESELGRSNSFSEEQRCNPVRFELDAQDLFDRWLDEYTERIARLGDSPVIGFISKSSGLVCRLALVLNLTAWASGEVSRPRKVSIAVLRGAIRLVDEYFFYMWHRAVLGPQVDWVAGLYHRLKTKGIDRFTRRELVRLGWGELKGEAIDRFIEVLLVKRMANKEERNSGSKGGRPTVVYHLI</sequence>
<name>A0A6I6JTD6_9BACT</name>
<evidence type="ECO:0000259" key="1">
    <source>
        <dbReference type="Pfam" id="PF22763"/>
    </source>
</evidence>
<protein>
    <submittedName>
        <fullName evidence="2">DUF3987 domain-containing protein</fullName>
    </submittedName>
</protein>
<dbReference type="RefSeq" id="WP_158948670.1">
    <property type="nucleotide sequence ID" value="NZ_CP046400.1"/>
</dbReference>
<feature type="domain" description="NrS-1 polymerase-like HBD" evidence="1">
    <location>
        <begin position="240"/>
        <end position="299"/>
    </location>
</feature>